<accession>A0A2P2R3N5</accession>
<protein>
    <submittedName>
        <fullName evidence="1">Uncharacterized protein</fullName>
    </submittedName>
</protein>
<name>A0A2P2R3N5_RHIMU</name>
<dbReference type="EMBL" id="GGEC01093395">
    <property type="protein sequence ID" value="MBX73879.1"/>
    <property type="molecule type" value="Transcribed_RNA"/>
</dbReference>
<organism evidence="1">
    <name type="scientific">Rhizophora mucronata</name>
    <name type="common">Asiatic mangrove</name>
    <dbReference type="NCBI Taxonomy" id="61149"/>
    <lineage>
        <taxon>Eukaryota</taxon>
        <taxon>Viridiplantae</taxon>
        <taxon>Streptophyta</taxon>
        <taxon>Embryophyta</taxon>
        <taxon>Tracheophyta</taxon>
        <taxon>Spermatophyta</taxon>
        <taxon>Magnoliopsida</taxon>
        <taxon>eudicotyledons</taxon>
        <taxon>Gunneridae</taxon>
        <taxon>Pentapetalae</taxon>
        <taxon>rosids</taxon>
        <taxon>fabids</taxon>
        <taxon>Malpighiales</taxon>
        <taxon>Rhizophoraceae</taxon>
        <taxon>Rhizophora</taxon>
    </lineage>
</organism>
<reference evidence="1" key="1">
    <citation type="submission" date="2018-02" db="EMBL/GenBank/DDBJ databases">
        <title>Rhizophora mucronata_Transcriptome.</title>
        <authorList>
            <person name="Meera S.P."/>
            <person name="Sreeshan A."/>
            <person name="Augustine A."/>
        </authorList>
    </citation>
    <scope>NUCLEOTIDE SEQUENCE</scope>
    <source>
        <tissue evidence="1">Leaf</tissue>
    </source>
</reference>
<proteinExistence type="predicted"/>
<evidence type="ECO:0000313" key="1">
    <source>
        <dbReference type="EMBL" id="MBX73879.1"/>
    </source>
</evidence>
<sequence length="16" mass="1867">MAETRLPLPPLKQEED</sequence>
<dbReference type="AlphaFoldDB" id="A0A2P2R3N5"/>